<evidence type="ECO:0000256" key="7">
    <source>
        <dbReference type="SAM" id="Phobius"/>
    </source>
</evidence>
<organism evidence="9 10">
    <name type="scientific">Channa argus</name>
    <name type="common">Northern snakehead</name>
    <name type="synonym">Ophicephalus argus</name>
    <dbReference type="NCBI Taxonomy" id="215402"/>
    <lineage>
        <taxon>Eukaryota</taxon>
        <taxon>Metazoa</taxon>
        <taxon>Chordata</taxon>
        <taxon>Craniata</taxon>
        <taxon>Vertebrata</taxon>
        <taxon>Euteleostomi</taxon>
        <taxon>Actinopterygii</taxon>
        <taxon>Neopterygii</taxon>
        <taxon>Teleostei</taxon>
        <taxon>Neoteleostei</taxon>
        <taxon>Acanthomorphata</taxon>
        <taxon>Anabantaria</taxon>
        <taxon>Anabantiformes</taxon>
        <taxon>Channoidei</taxon>
        <taxon>Channidae</taxon>
        <taxon>Channa</taxon>
    </lineage>
</organism>
<evidence type="ECO:0000256" key="1">
    <source>
        <dbReference type="ARBA" id="ARBA00004141"/>
    </source>
</evidence>
<comment type="similarity">
    <text evidence="2">Belongs to the RNase K family.</text>
</comment>
<evidence type="ECO:0000256" key="6">
    <source>
        <dbReference type="SAM" id="MobiDB-lite"/>
    </source>
</evidence>
<feature type="transmembrane region" description="Helical" evidence="7">
    <location>
        <begin position="68"/>
        <end position="88"/>
    </location>
</feature>
<dbReference type="EMBL" id="CM015733">
    <property type="protein sequence ID" value="KAF3705469.1"/>
    <property type="molecule type" value="Genomic_DNA"/>
</dbReference>
<evidence type="ECO:0000256" key="5">
    <source>
        <dbReference type="ARBA" id="ARBA00023136"/>
    </source>
</evidence>
<evidence type="ECO:0000256" key="3">
    <source>
        <dbReference type="ARBA" id="ARBA00022692"/>
    </source>
</evidence>
<feature type="region of interest" description="Disordered" evidence="6">
    <location>
        <begin position="177"/>
        <end position="200"/>
    </location>
</feature>
<dbReference type="InterPro" id="IPR026770">
    <property type="entry name" value="RNase_K"/>
</dbReference>
<dbReference type="GO" id="GO:0004521">
    <property type="term" value="F:RNA endonuclease activity"/>
    <property type="evidence" value="ECO:0007669"/>
    <property type="project" value="InterPro"/>
</dbReference>
<dbReference type="InterPro" id="IPR012340">
    <property type="entry name" value="NA-bd_OB-fold"/>
</dbReference>
<evidence type="ECO:0000256" key="4">
    <source>
        <dbReference type="ARBA" id="ARBA00022989"/>
    </source>
</evidence>
<dbReference type="Gene3D" id="2.40.50.140">
    <property type="entry name" value="Nucleic acid-binding proteins"/>
    <property type="match status" value="1"/>
</dbReference>
<reference evidence="9 10" key="1">
    <citation type="submission" date="2019-02" db="EMBL/GenBank/DDBJ databases">
        <title>Opniocepnalus argus genome.</title>
        <authorList>
            <person name="Zhou C."/>
            <person name="Xiao S."/>
        </authorList>
    </citation>
    <scope>NUCLEOTIDE SEQUENCE [LARGE SCALE GENOMIC DNA]</scope>
    <source>
        <strain evidence="9">OARG1902GOOAL</strain>
        <tissue evidence="9">Muscle</tissue>
    </source>
</reference>
<keyword evidence="10" id="KW-1185">Reference proteome</keyword>
<dbReference type="Proteomes" id="UP000503349">
    <property type="component" value="Chromosome 22"/>
</dbReference>
<keyword evidence="3 7" id="KW-0812">Transmembrane</keyword>
<keyword evidence="5 7" id="KW-0472">Membrane</keyword>
<dbReference type="InterPro" id="IPR004021">
    <property type="entry name" value="HIN200/IF120x"/>
</dbReference>
<comment type="subcellular location">
    <subcellularLocation>
        <location evidence="1">Membrane</location>
        <topology evidence="1">Multi-pass membrane protein</topology>
    </subcellularLocation>
</comment>
<reference evidence="10" key="2">
    <citation type="submission" date="2019-02" db="EMBL/GenBank/DDBJ databases">
        <title>Opniocepnalus argus Var Kimnra genome.</title>
        <authorList>
            <person name="Zhou C."/>
            <person name="Xiao S."/>
        </authorList>
    </citation>
    <scope>NUCLEOTIDE SEQUENCE [LARGE SCALE GENOMIC DNA]</scope>
</reference>
<keyword evidence="4 7" id="KW-1133">Transmembrane helix</keyword>
<dbReference type="Pfam" id="PF02760">
    <property type="entry name" value="HIN"/>
    <property type="match status" value="1"/>
</dbReference>
<evidence type="ECO:0000313" key="9">
    <source>
        <dbReference type="EMBL" id="KAF3705469.1"/>
    </source>
</evidence>
<protein>
    <submittedName>
        <fullName evidence="9">Ribonuclease kappa-B</fullName>
    </submittedName>
</protein>
<name>A0A6G1QT26_CHAAH</name>
<feature type="domain" description="HIN-200" evidence="8">
    <location>
        <begin position="214"/>
        <end position="306"/>
    </location>
</feature>
<evidence type="ECO:0000313" key="10">
    <source>
        <dbReference type="Proteomes" id="UP000503349"/>
    </source>
</evidence>
<dbReference type="GO" id="GO:0016020">
    <property type="term" value="C:membrane"/>
    <property type="evidence" value="ECO:0007669"/>
    <property type="project" value="UniProtKB-SubCell"/>
</dbReference>
<evidence type="ECO:0000259" key="8">
    <source>
        <dbReference type="Pfam" id="PF02760"/>
    </source>
</evidence>
<evidence type="ECO:0000256" key="2">
    <source>
        <dbReference type="ARBA" id="ARBA00008458"/>
    </source>
</evidence>
<dbReference type="SUPFAM" id="SSF50249">
    <property type="entry name" value="Nucleic acid-binding proteins"/>
    <property type="match status" value="1"/>
</dbReference>
<feature type="transmembrane region" description="Helical" evidence="7">
    <location>
        <begin position="12"/>
        <end position="35"/>
    </location>
</feature>
<dbReference type="AlphaFoldDB" id="A0A6G1QT26"/>
<gene>
    <name evidence="9" type="ORF">EXN66_Car021160</name>
</gene>
<accession>A0A6G1QT26</accession>
<dbReference type="PANTHER" id="PTHR31733">
    <property type="entry name" value="RIBONUCLEASE KAPPA"/>
    <property type="match status" value="1"/>
</dbReference>
<sequence>MPSLLFCGPKLAACGIVISIWGVIMLALLGIFFSAKSAVLIEDVPFTEEDIVNDKNPPQNIYTLYNQVGINCFIAAAVYVVVGAISLCQRADLEKKWKIRLISILEELDAQQYRKTLSLLTKIPKGFKSGRTKEIMVQKIIEEYGLEKSILEIRKIMEIIPRRDCAIQDLLKPFKKITDKPPKKKKAQQRSKTSGERKTIRQLKSSGYLLDEEIIVVKVVKKSDLIPYTTQQGEKKIMFYLTVADTADCIKVVVYGRERFDSIREKSCYSFKNVIVGNVIKVTKRSIVLEDEAIKVPAHLEKEAQSLMYKRSHFATAETSAETRPGGDGGASAGVQSTAVQTERIKITKIIKSNKTYTHLEAEINRRQQKLMVTNRRLAKAFGFTPAEDFKEKLCSQMPLTAEVKMEMERIKSIKKI</sequence>
<proteinExistence type="inferred from homology"/>